<evidence type="ECO:0000313" key="2">
    <source>
        <dbReference type="EMBL" id="RMB85220.1"/>
    </source>
</evidence>
<keyword evidence="1" id="KW-0732">Signal</keyword>
<organism evidence="2 3">
    <name type="scientific">Streptomyces shenzhenensis</name>
    <dbReference type="NCBI Taxonomy" id="943815"/>
    <lineage>
        <taxon>Bacteria</taxon>
        <taxon>Bacillati</taxon>
        <taxon>Actinomycetota</taxon>
        <taxon>Actinomycetes</taxon>
        <taxon>Kitasatosporales</taxon>
        <taxon>Streptomycetaceae</taxon>
        <taxon>Streptomyces</taxon>
    </lineage>
</organism>
<name>A0A3M0IB04_9ACTN</name>
<keyword evidence="3" id="KW-1185">Reference proteome</keyword>
<feature type="chain" id="PRO_5018281397" evidence="1">
    <location>
        <begin position="33"/>
        <end position="360"/>
    </location>
</feature>
<dbReference type="SUPFAM" id="SSF53474">
    <property type="entry name" value="alpha/beta-Hydrolases"/>
    <property type="match status" value="1"/>
</dbReference>
<evidence type="ECO:0000256" key="1">
    <source>
        <dbReference type="SAM" id="SignalP"/>
    </source>
</evidence>
<dbReference type="Gene3D" id="3.40.50.1820">
    <property type="entry name" value="alpha/beta hydrolase"/>
    <property type="match status" value="1"/>
</dbReference>
<dbReference type="PANTHER" id="PTHR33428:SF14">
    <property type="entry name" value="CARBOXYLESTERASE TYPE B DOMAIN-CONTAINING PROTEIN"/>
    <property type="match status" value="1"/>
</dbReference>
<proteinExistence type="predicted"/>
<accession>A0A3M0IB04</accession>
<protein>
    <submittedName>
        <fullName evidence="2">Alpha/beta hydrolase</fullName>
    </submittedName>
</protein>
<dbReference type="Proteomes" id="UP000270471">
    <property type="component" value="Unassembled WGS sequence"/>
</dbReference>
<dbReference type="AlphaFoldDB" id="A0A3M0IB04"/>
<dbReference type="GO" id="GO:0016787">
    <property type="term" value="F:hydrolase activity"/>
    <property type="evidence" value="ECO:0007669"/>
    <property type="project" value="UniProtKB-KW"/>
</dbReference>
<sequence>MHARARGSVGGALLAALLLGAGLTGTSGVAAAADAGPAGRTATVTESYDLGDTAFADPVSGTVSEIRAVVHRPGRVSGRLPLVVLSHGSWYACTDPAATAWPCERGRPYPSYRGYDYLGQALAERGFVVVSLSADGINMTSFDYGDRARLINEHLRLWQQLSSGGGVLARSLPALRGHVDMRRVGTVGHSRGGKGVMWQASDKHQDEVPGGVRLGAVLALAPVKFDGPEGDNSDTLVTRTPVAVVTSGCDGAVGEAGQEYLDDVEGRTTEPAYSVSLRDGNHNFYNTQWTPPTALGEDDSTCPGRGLGPATQQNALTAYATAFFDQHLKGDATGEALLTGERALPGVAATTRVVRPAAGR</sequence>
<gene>
    <name evidence="2" type="ORF">CTZ28_13760</name>
</gene>
<dbReference type="PANTHER" id="PTHR33428">
    <property type="entry name" value="CHLOROPHYLLASE-2, CHLOROPLASTIC"/>
    <property type="match status" value="1"/>
</dbReference>
<feature type="signal peptide" evidence="1">
    <location>
        <begin position="1"/>
        <end position="32"/>
    </location>
</feature>
<comment type="caution">
    <text evidence="2">The sequence shown here is derived from an EMBL/GenBank/DDBJ whole genome shotgun (WGS) entry which is preliminary data.</text>
</comment>
<dbReference type="EMBL" id="PENI01000007">
    <property type="protein sequence ID" value="RMB85220.1"/>
    <property type="molecule type" value="Genomic_DNA"/>
</dbReference>
<reference evidence="2 3" key="1">
    <citation type="submission" date="2017-11" db="EMBL/GenBank/DDBJ databases">
        <title>Draft genome of actinobacteria isolated from guarana (Paullinia cupana (Mart.) Ducke.</title>
        <authorList>
            <person name="Siqueira K.A."/>
            <person name="Liotti R.G."/>
            <person name="Mendes T.A.O."/>
            <person name="Soares M.A."/>
        </authorList>
    </citation>
    <scope>NUCLEOTIDE SEQUENCE [LARGE SCALE GENOMIC DNA]</scope>
    <source>
        <strain evidence="2 3">193</strain>
    </source>
</reference>
<evidence type="ECO:0000313" key="3">
    <source>
        <dbReference type="Proteomes" id="UP000270471"/>
    </source>
</evidence>
<keyword evidence="2" id="KW-0378">Hydrolase</keyword>
<dbReference type="InterPro" id="IPR029058">
    <property type="entry name" value="AB_hydrolase_fold"/>
</dbReference>